<feature type="region of interest" description="Disordered" evidence="1">
    <location>
        <begin position="120"/>
        <end position="161"/>
    </location>
</feature>
<keyword evidence="3" id="KW-1185">Reference proteome</keyword>
<evidence type="ECO:0000256" key="1">
    <source>
        <dbReference type="SAM" id="MobiDB-lite"/>
    </source>
</evidence>
<organism evidence="2 3">
    <name type="scientific">Dimargaris cristalligena</name>
    <dbReference type="NCBI Taxonomy" id="215637"/>
    <lineage>
        <taxon>Eukaryota</taxon>
        <taxon>Fungi</taxon>
        <taxon>Fungi incertae sedis</taxon>
        <taxon>Zoopagomycota</taxon>
        <taxon>Kickxellomycotina</taxon>
        <taxon>Dimargaritomycetes</taxon>
        <taxon>Dimargaritales</taxon>
        <taxon>Dimargaritaceae</taxon>
        <taxon>Dimargaris</taxon>
    </lineage>
</organism>
<evidence type="ECO:0000313" key="2">
    <source>
        <dbReference type="EMBL" id="RKP39197.1"/>
    </source>
</evidence>
<proteinExistence type="predicted"/>
<sequence>MLPTFPILQPEHYLPTGNPFLNFINLSETFVKPTVEAPDTMIKSTLLATLLCALAAVAAPGSKDNDKSYKETSSTKAFFYSAAAGLLARKSVGESDHKTKTAAFSWLTGVLANKWNKNRHEKHDAQNQYTPQSTQYNGQSSGSDHGISNKLRKYKEKYLQK</sequence>
<reference evidence="3" key="1">
    <citation type="journal article" date="2018" name="Nat. Microbiol.">
        <title>Leveraging single-cell genomics to expand the fungal tree of life.</title>
        <authorList>
            <person name="Ahrendt S.R."/>
            <person name="Quandt C.A."/>
            <person name="Ciobanu D."/>
            <person name="Clum A."/>
            <person name="Salamov A."/>
            <person name="Andreopoulos B."/>
            <person name="Cheng J.F."/>
            <person name="Woyke T."/>
            <person name="Pelin A."/>
            <person name="Henrissat B."/>
            <person name="Reynolds N.K."/>
            <person name="Benny G.L."/>
            <person name="Smith M.E."/>
            <person name="James T.Y."/>
            <person name="Grigoriev I.V."/>
        </authorList>
    </citation>
    <scope>NUCLEOTIDE SEQUENCE [LARGE SCALE GENOMIC DNA]</scope>
    <source>
        <strain evidence="3">RSA 468</strain>
    </source>
</reference>
<name>A0A4P9ZZQ7_9FUNG</name>
<accession>A0A4P9ZZQ7</accession>
<dbReference type="AlphaFoldDB" id="A0A4P9ZZQ7"/>
<evidence type="ECO:0000313" key="3">
    <source>
        <dbReference type="Proteomes" id="UP000268162"/>
    </source>
</evidence>
<dbReference type="EMBL" id="ML002290">
    <property type="protein sequence ID" value="RKP39197.1"/>
    <property type="molecule type" value="Genomic_DNA"/>
</dbReference>
<protein>
    <submittedName>
        <fullName evidence="2">Uncharacterized protein</fullName>
    </submittedName>
</protein>
<dbReference type="Proteomes" id="UP000268162">
    <property type="component" value="Unassembled WGS sequence"/>
</dbReference>
<gene>
    <name evidence="2" type="ORF">BJ085DRAFT_37976</name>
</gene>
<feature type="compositionally biased region" description="Polar residues" evidence="1">
    <location>
        <begin position="126"/>
        <end position="143"/>
    </location>
</feature>